<keyword evidence="3" id="KW-0413">Isomerase</keyword>
<dbReference type="AlphaFoldDB" id="A0A5C8NH57"/>
<reference evidence="3 4" key="1">
    <citation type="submission" date="2019-06" db="EMBL/GenBank/DDBJ databases">
        <title>Aeromicrobium sp. nov., isolated from a maize field.</title>
        <authorList>
            <person name="Lin S.-Y."/>
            <person name="Tsai C.-F."/>
            <person name="Young C.-C."/>
        </authorList>
    </citation>
    <scope>NUCLEOTIDE SEQUENCE [LARGE SCALE GENOMIC DNA]</scope>
    <source>
        <strain evidence="3 4">CC-CFT486</strain>
    </source>
</reference>
<feature type="domain" description="Mycothiol-dependent maleylpyruvate isomerase metal-binding" evidence="2">
    <location>
        <begin position="13"/>
        <end position="145"/>
    </location>
</feature>
<organism evidence="3 4">
    <name type="scientific">Aeromicrobium terrae</name>
    <dbReference type="NCBI Taxonomy" id="2498846"/>
    <lineage>
        <taxon>Bacteria</taxon>
        <taxon>Bacillati</taxon>
        <taxon>Actinomycetota</taxon>
        <taxon>Actinomycetes</taxon>
        <taxon>Propionibacteriales</taxon>
        <taxon>Nocardioidaceae</taxon>
        <taxon>Aeromicrobium</taxon>
    </lineage>
</organism>
<dbReference type="InterPro" id="IPR017517">
    <property type="entry name" value="Maleyloyr_isom"/>
</dbReference>
<name>A0A5C8NH57_9ACTN</name>
<dbReference type="Proteomes" id="UP000321571">
    <property type="component" value="Unassembled WGS sequence"/>
</dbReference>
<dbReference type="OrthoDB" id="154293at2"/>
<dbReference type="NCBIfam" id="TIGR03083">
    <property type="entry name" value="maleylpyruvate isomerase family mycothiol-dependent enzyme"/>
    <property type="match status" value="1"/>
</dbReference>
<feature type="compositionally biased region" description="Low complexity" evidence="1">
    <location>
        <begin position="111"/>
        <end position="122"/>
    </location>
</feature>
<dbReference type="Gene3D" id="1.20.120.450">
    <property type="entry name" value="dinb family like domain"/>
    <property type="match status" value="1"/>
</dbReference>
<dbReference type="InterPro" id="IPR024344">
    <property type="entry name" value="MDMPI_metal-binding"/>
</dbReference>
<protein>
    <submittedName>
        <fullName evidence="3">Maleylpyruvate isomerase family mycothiol-dependent enzyme</fullName>
    </submittedName>
</protein>
<dbReference type="Pfam" id="PF11716">
    <property type="entry name" value="MDMPI_N"/>
    <property type="match status" value="1"/>
</dbReference>
<dbReference type="InterPro" id="IPR034660">
    <property type="entry name" value="DinB/YfiT-like"/>
</dbReference>
<dbReference type="GO" id="GO:0016853">
    <property type="term" value="F:isomerase activity"/>
    <property type="evidence" value="ECO:0007669"/>
    <property type="project" value="UniProtKB-KW"/>
</dbReference>
<accession>A0A5C8NH57</accession>
<evidence type="ECO:0000259" key="2">
    <source>
        <dbReference type="Pfam" id="PF11716"/>
    </source>
</evidence>
<dbReference type="EMBL" id="VDUX01000006">
    <property type="protein sequence ID" value="TXL57684.1"/>
    <property type="molecule type" value="Genomic_DNA"/>
</dbReference>
<dbReference type="RefSeq" id="WP_147687209.1">
    <property type="nucleotide sequence ID" value="NZ_VDUX01000006.1"/>
</dbReference>
<keyword evidence="4" id="KW-1185">Reference proteome</keyword>
<dbReference type="SUPFAM" id="SSF109854">
    <property type="entry name" value="DinB/YfiT-like putative metalloenzymes"/>
    <property type="match status" value="1"/>
</dbReference>
<comment type="caution">
    <text evidence="3">The sequence shown here is derived from an EMBL/GenBank/DDBJ whole genome shotgun (WGS) entry which is preliminary data.</text>
</comment>
<proteinExistence type="predicted"/>
<evidence type="ECO:0000313" key="4">
    <source>
        <dbReference type="Proteomes" id="UP000321571"/>
    </source>
</evidence>
<keyword evidence="3" id="KW-0670">Pyruvate</keyword>
<evidence type="ECO:0000313" key="3">
    <source>
        <dbReference type="EMBL" id="TXL57684.1"/>
    </source>
</evidence>
<dbReference type="GO" id="GO:0046872">
    <property type="term" value="F:metal ion binding"/>
    <property type="evidence" value="ECO:0007669"/>
    <property type="project" value="InterPro"/>
</dbReference>
<gene>
    <name evidence="3" type="ORF">FHP06_12935</name>
</gene>
<feature type="region of interest" description="Disordered" evidence="1">
    <location>
        <begin position="101"/>
        <end position="122"/>
    </location>
</feature>
<sequence>MHPLEPFVEAWRGTTRDVLDLLPTLSDDDWVRPTDCPGWSVHDVVAHLAHLESVLAGLEADDWPRGDAVPPSSYTQAGVDARRDRTPAELADELERAVGIRSDALTELPDPDGTPGKTPGDAPWSWQTLLSNRSIDFWVHEQDVRRAVDRPGSLDSGGAQVTTHSFAAGMPFVLGKRVKPLAGTSVVWTLTGGVPLEVGAVMGDDGRASGDVATDPTTRLVLTSEAFTVLGAGRRGPEAVDVEIEGDEELGRAVLGGMALTR</sequence>
<evidence type="ECO:0000256" key="1">
    <source>
        <dbReference type="SAM" id="MobiDB-lite"/>
    </source>
</evidence>